<evidence type="ECO:0000256" key="5">
    <source>
        <dbReference type="SAM" id="MobiDB-lite"/>
    </source>
</evidence>
<evidence type="ECO:0000259" key="6">
    <source>
        <dbReference type="PROSITE" id="PS50966"/>
    </source>
</evidence>
<dbReference type="EMBL" id="PKPP01002507">
    <property type="protein sequence ID" value="PWA74809.1"/>
    <property type="molecule type" value="Genomic_DNA"/>
</dbReference>
<protein>
    <submittedName>
        <fullName evidence="7">Transposase, MuDR, MULE transposase domain protein</fullName>
    </submittedName>
</protein>
<accession>A0A2U1NMS8</accession>
<keyword evidence="1" id="KW-0479">Metal-binding</keyword>
<dbReference type="SMART" id="SM00575">
    <property type="entry name" value="ZnF_PMZ"/>
    <property type="match status" value="1"/>
</dbReference>
<keyword evidence="3" id="KW-0862">Zinc</keyword>
<proteinExistence type="predicted"/>
<dbReference type="Pfam" id="PF03108">
    <property type="entry name" value="DBD_Tnp_Mut"/>
    <property type="match status" value="1"/>
</dbReference>
<dbReference type="AlphaFoldDB" id="A0A2U1NMS8"/>
<evidence type="ECO:0000256" key="1">
    <source>
        <dbReference type="ARBA" id="ARBA00022723"/>
    </source>
</evidence>
<keyword evidence="2 4" id="KW-0863">Zinc-finger</keyword>
<dbReference type="PANTHER" id="PTHR31973">
    <property type="entry name" value="POLYPROTEIN, PUTATIVE-RELATED"/>
    <property type="match status" value="1"/>
</dbReference>
<dbReference type="InterPro" id="IPR018289">
    <property type="entry name" value="MULE_transposase_dom"/>
</dbReference>
<dbReference type="PANTHER" id="PTHR31973:SF185">
    <property type="entry name" value="TRANSPOSASE, MUDR, PLANT, MULE TRANSPOSASE DOMAIN-CONTAINING PROTEIN"/>
    <property type="match status" value="1"/>
</dbReference>
<dbReference type="InterPro" id="IPR006564">
    <property type="entry name" value="Znf_PMZ"/>
</dbReference>
<evidence type="ECO:0000313" key="7">
    <source>
        <dbReference type="EMBL" id="PWA74809.1"/>
    </source>
</evidence>
<evidence type="ECO:0000256" key="2">
    <source>
        <dbReference type="ARBA" id="ARBA00022771"/>
    </source>
</evidence>
<dbReference type="InterPro" id="IPR004332">
    <property type="entry name" value="Transposase_MuDR"/>
</dbReference>
<dbReference type="OrthoDB" id="676062at2759"/>
<dbReference type="STRING" id="35608.A0A2U1NMS8"/>
<organism evidence="7 8">
    <name type="scientific">Artemisia annua</name>
    <name type="common">Sweet wormwood</name>
    <dbReference type="NCBI Taxonomy" id="35608"/>
    <lineage>
        <taxon>Eukaryota</taxon>
        <taxon>Viridiplantae</taxon>
        <taxon>Streptophyta</taxon>
        <taxon>Embryophyta</taxon>
        <taxon>Tracheophyta</taxon>
        <taxon>Spermatophyta</taxon>
        <taxon>Magnoliopsida</taxon>
        <taxon>eudicotyledons</taxon>
        <taxon>Gunneridae</taxon>
        <taxon>Pentapetalae</taxon>
        <taxon>asterids</taxon>
        <taxon>campanulids</taxon>
        <taxon>Asterales</taxon>
        <taxon>Asteraceae</taxon>
        <taxon>Asteroideae</taxon>
        <taxon>Anthemideae</taxon>
        <taxon>Artemisiinae</taxon>
        <taxon>Artemisia</taxon>
    </lineage>
</organism>
<evidence type="ECO:0000256" key="3">
    <source>
        <dbReference type="ARBA" id="ARBA00022833"/>
    </source>
</evidence>
<dbReference type="Proteomes" id="UP000245207">
    <property type="component" value="Unassembled WGS sequence"/>
</dbReference>
<name>A0A2U1NMS8_ARTAN</name>
<dbReference type="Pfam" id="PF04434">
    <property type="entry name" value="SWIM"/>
    <property type="match status" value="1"/>
</dbReference>
<gene>
    <name evidence="7" type="ORF">CTI12_AA232430</name>
</gene>
<dbReference type="Pfam" id="PF10551">
    <property type="entry name" value="MULE"/>
    <property type="match status" value="1"/>
</dbReference>
<sequence>MSNEDTSKFKVVLVHPGSKHAVKLPKDISYKNLVAYVKKTVDAAKAIGTCYVRLFYKDGSMSLDIVDDDDVQYFIHNVCSNNDQTQKLFISITEQPSEVKSSYASNNISFDLNVPLLPEQFHHPTPKVEDFSFHKQPDSVPVWQKNSFKNIPIPPKAPTPIIKNIQPHIKSFTNDTRFYKFREFYNKQECMFAIGKKSLLECFEYVVIKSETTRYSVKCTKDGCPWTIYTRKIKVGNKFYVSTVNDVHTCSRTKLCPNHRNATMKLLSHLLYEKMKDNSRTYKVRDIQKDIRVNWKVDLFYKRIWGGRNLTFELLNGTPEDSFEQLPYYCHNLKIANKGTVRSFIAFMRPLLIIDAAHLKGKYKGTNLLAVGMDGNNQIIPIATGVAQGETGEAWTLFLTKLKESIGVVPGLAIISDRHQSIIQACNKVFPDCFHGNCCRHLQMNFNLSSDRDKYLYWKACRSYRVENFQKAIKELRAVRPEAVKKWKKQDAAEFELSEWAAAKVQDRMLKSANWEVRGIAMCAVYQVLDTYNCHIVDFIKRECTCRQWQLSGLPCGHVCAVCRAEALTDCNQWALPWFTKTNLKGTYNEMVFPLANEADWVNPGNLQKVLPPVMGKKPGRPKNKDRIRSKNEELKENKCGRCGNKGHTREACMQPVPRIEQSTTTKRASNKGKSVLQDPVIGHASRNVLLDMSGNRKRKTGTEREVIVEPTTDVYEEYFQNERIYKDWDEMTWMGEASNPGIGEPSQPVIGQPSNNIYQCDLLWVGGEPSHPSIGQPSNDLYQGDLF</sequence>
<dbReference type="InterPro" id="IPR007527">
    <property type="entry name" value="Znf_SWIM"/>
</dbReference>
<feature type="region of interest" description="Disordered" evidence="5">
    <location>
        <begin position="610"/>
        <end position="630"/>
    </location>
</feature>
<evidence type="ECO:0000256" key="4">
    <source>
        <dbReference type="PROSITE-ProRule" id="PRU00325"/>
    </source>
</evidence>
<evidence type="ECO:0000313" key="8">
    <source>
        <dbReference type="Proteomes" id="UP000245207"/>
    </source>
</evidence>
<dbReference type="PROSITE" id="PS50966">
    <property type="entry name" value="ZF_SWIM"/>
    <property type="match status" value="1"/>
</dbReference>
<dbReference type="GO" id="GO:0008270">
    <property type="term" value="F:zinc ion binding"/>
    <property type="evidence" value="ECO:0007669"/>
    <property type="project" value="UniProtKB-KW"/>
</dbReference>
<reference evidence="7 8" key="1">
    <citation type="journal article" date="2018" name="Mol. Plant">
        <title>The genome of Artemisia annua provides insight into the evolution of Asteraceae family and artemisinin biosynthesis.</title>
        <authorList>
            <person name="Shen Q."/>
            <person name="Zhang L."/>
            <person name="Liao Z."/>
            <person name="Wang S."/>
            <person name="Yan T."/>
            <person name="Shi P."/>
            <person name="Liu M."/>
            <person name="Fu X."/>
            <person name="Pan Q."/>
            <person name="Wang Y."/>
            <person name="Lv Z."/>
            <person name="Lu X."/>
            <person name="Zhang F."/>
            <person name="Jiang W."/>
            <person name="Ma Y."/>
            <person name="Chen M."/>
            <person name="Hao X."/>
            <person name="Li L."/>
            <person name="Tang Y."/>
            <person name="Lv G."/>
            <person name="Zhou Y."/>
            <person name="Sun X."/>
            <person name="Brodelius P.E."/>
            <person name="Rose J.K.C."/>
            <person name="Tang K."/>
        </authorList>
    </citation>
    <scope>NUCLEOTIDE SEQUENCE [LARGE SCALE GENOMIC DNA]</scope>
    <source>
        <strain evidence="8">cv. Huhao1</strain>
        <tissue evidence="7">Leaf</tissue>
    </source>
</reference>
<feature type="domain" description="SWIM-type" evidence="6">
    <location>
        <begin position="526"/>
        <end position="567"/>
    </location>
</feature>
<comment type="caution">
    <text evidence="7">The sequence shown here is derived from an EMBL/GenBank/DDBJ whole genome shotgun (WGS) entry which is preliminary data.</text>
</comment>
<keyword evidence="8" id="KW-1185">Reference proteome</keyword>